<keyword evidence="2" id="KW-0808">Transferase</keyword>
<dbReference type="InterPro" id="IPR041698">
    <property type="entry name" value="Methyltransf_25"/>
</dbReference>
<dbReference type="GO" id="GO:0032259">
    <property type="term" value="P:methylation"/>
    <property type="evidence" value="ECO:0007669"/>
    <property type="project" value="UniProtKB-KW"/>
</dbReference>
<accession>A0A936ZBZ1</accession>
<dbReference type="GO" id="GO:0008168">
    <property type="term" value="F:methyltransferase activity"/>
    <property type="evidence" value="ECO:0007669"/>
    <property type="project" value="UniProtKB-KW"/>
</dbReference>
<dbReference type="Pfam" id="PF13649">
    <property type="entry name" value="Methyltransf_25"/>
    <property type="match status" value="1"/>
</dbReference>
<dbReference type="Proteomes" id="UP000605848">
    <property type="component" value="Unassembled WGS sequence"/>
</dbReference>
<keyword evidence="2" id="KW-0489">Methyltransferase</keyword>
<keyword evidence="3" id="KW-1185">Reference proteome</keyword>
<protein>
    <submittedName>
        <fullName evidence="2">Methyltransferase domain-containing protein</fullName>
    </submittedName>
</protein>
<gene>
    <name evidence="2" type="ORF">JKG68_07965</name>
</gene>
<proteinExistence type="predicted"/>
<dbReference type="AlphaFoldDB" id="A0A936ZBZ1"/>
<comment type="caution">
    <text evidence="2">The sequence shown here is derived from an EMBL/GenBank/DDBJ whole genome shotgun (WGS) entry which is preliminary data.</text>
</comment>
<evidence type="ECO:0000313" key="3">
    <source>
        <dbReference type="Proteomes" id="UP000605848"/>
    </source>
</evidence>
<dbReference type="EMBL" id="JAEQMY010000008">
    <property type="protein sequence ID" value="MBL0403894.1"/>
    <property type="molecule type" value="Genomic_DNA"/>
</dbReference>
<organism evidence="2 3">
    <name type="scientific">Microvirga aerilata</name>
    <dbReference type="NCBI Taxonomy" id="670292"/>
    <lineage>
        <taxon>Bacteria</taxon>
        <taxon>Pseudomonadati</taxon>
        <taxon>Pseudomonadota</taxon>
        <taxon>Alphaproteobacteria</taxon>
        <taxon>Hyphomicrobiales</taxon>
        <taxon>Methylobacteriaceae</taxon>
        <taxon>Microvirga</taxon>
    </lineage>
</organism>
<evidence type="ECO:0000313" key="2">
    <source>
        <dbReference type="EMBL" id="MBL0403894.1"/>
    </source>
</evidence>
<reference evidence="2" key="1">
    <citation type="submission" date="2021-01" db="EMBL/GenBank/DDBJ databases">
        <title>Microvirga sp.</title>
        <authorList>
            <person name="Kim M.K."/>
        </authorList>
    </citation>
    <scope>NUCLEOTIDE SEQUENCE</scope>
    <source>
        <strain evidence="2">5420S-16</strain>
    </source>
</reference>
<dbReference type="CDD" id="cd02440">
    <property type="entry name" value="AdoMet_MTases"/>
    <property type="match status" value="1"/>
</dbReference>
<name>A0A936ZBZ1_9HYPH</name>
<evidence type="ECO:0000259" key="1">
    <source>
        <dbReference type="Pfam" id="PF13649"/>
    </source>
</evidence>
<feature type="domain" description="Methyltransferase" evidence="1">
    <location>
        <begin position="102"/>
        <end position="187"/>
    </location>
</feature>
<dbReference type="Gene3D" id="3.40.50.150">
    <property type="entry name" value="Vaccinia Virus protein VP39"/>
    <property type="match status" value="1"/>
</dbReference>
<sequence length="246" mass="27724">MRRLSEKHPVDPESGLPFWDRCSRVLNSQRDPHDRGDSLVLQSFQRPTARKFPVGKDRFKDEARFLRSWLERPLMVGAVTPSGKVLARTMASYVDPRIPGPVIELGPGTGPVTDALIRRGVAQERLVLIEYSPEFCQLLKRRFPKATIIQGDAYDLQETLSDILKEPAAAIVSSLPLFTKPMDQRLALLETAQGMSHPGAPFIQFTYAVVPPIPARSKDYKARASNRIWRNLPPARVWVYNKANTP</sequence>
<dbReference type="InterPro" id="IPR029063">
    <property type="entry name" value="SAM-dependent_MTases_sf"/>
</dbReference>
<dbReference type="SUPFAM" id="SSF53335">
    <property type="entry name" value="S-adenosyl-L-methionine-dependent methyltransferases"/>
    <property type="match status" value="1"/>
</dbReference>